<dbReference type="Pfam" id="PF12698">
    <property type="entry name" value="ABC2_membrane_3"/>
    <property type="match status" value="1"/>
</dbReference>
<sequence length="154" mass="17479">MSLLLLHTALLRFITDSGSITLINAPLPSGQRYSYDELRMHERLMANIFVPLALTYISSAFVFLPTHERTSKAKLLQLMTGISAPLYWASMFLWDFLVHSVACLVFIIPFAMFTPYAFFFSHSEAIGTSVLMILLYGWASIPFSYLFSFLCKKG</sequence>
<name>A0A087T4N6_STEMI</name>
<evidence type="ECO:0000259" key="6">
    <source>
        <dbReference type="Pfam" id="PF12698"/>
    </source>
</evidence>
<proteinExistence type="predicted"/>
<dbReference type="OrthoDB" id="6435212at2759"/>
<accession>A0A087T4N6</accession>
<dbReference type="GO" id="GO:0140359">
    <property type="term" value="F:ABC-type transporter activity"/>
    <property type="evidence" value="ECO:0007669"/>
    <property type="project" value="InterPro"/>
</dbReference>
<feature type="non-terminal residue" evidence="7">
    <location>
        <position position="154"/>
    </location>
</feature>
<gene>
    <name evidence="7" type="ORF">X975_09038</name>
</gene>
<protein>
    <submittedName>
        <fullName evidence="7">ABC transporter A family member 1</fullName>
    </submittedName>
</protein>
<dbReference type="InterPro" id="IPR013525">
    <property type="entry name" value="ABC2_TM"/>
</dbReference>
<feature type="domain" description="ABC-2 type transporter transmembrane" evidence="6">
    <location>
        <begin position="44"/>
        <end position="153"/>
    </location>
</feature>
<dbReference type="EMBL" id="KK113387">
    <property type="protein sequence ID" value="KFM60075.1"/>
    <property type="molecule type" value="Genomic_DNA"/>
</dbReference>
<evidence type="ECO:0000256" key="2">
    <source>
        <dbReference type="ARBA" id="ARBA00022692"/>
    </source>
</evidence>
<dbReference type="Proteomes" id="UP000054359">
    <property type="component" value="Unassembled WGS sequence"/>
</dbReference>
<dbReference type="STRING" id="407821.A0A087T4N6"/>
<feature type="transmembrane region" description="Helical" evidence="5">
    <location>
        <begin position="86"/>
        <end position="113"/>
    </location>
</feature>
<evidence type="ECO:0000313" key="7">
    <source>
        <dbReference type="EMBL" id="KFM60075.1"/>
    </source>
</evidence>
<evidence type="ECO:0000256" key="5">
    <source>
        <dbReference type="SAM" id="Phobius"/>
    </source>
</evidence>
<comment type="subcellular location">
    <subcellularLocation>
        <location evidence="1">Membrane</location>
        <topology evidence="1">Multi-pass membrane protein</topology>
    </subcellularLocation>
</comment>
<dbReference type="GO" id="GO:0016020">
    <property type="term" value="C:membrane"/>
    <property type="evidence" value="ECO:0007669"/>
    <property type="project" value="UniProtKB-SubCell"/>
</dbReference>
<evidence type="ECO:0000256" key="3">
    <source>
        <dbReference type="ARBA" id="ARBA00022989"/>
    </source>
</evidence>
<keyword evidence="8" id="KW-1185">Reference proteome</keyword>
<reference evidence="7 8" key="1">
    <citation type="submission" date="2013-11" db="EMBL/GenBank/DDBJ databases">
        <title>Genome sequencing of Stegodyphus mimosarum.</title>
        <authorList>
            <person name="Bechsgaard J."/>
        </authorList>
    </citation>
    <scope>NUCLEOTIDE SEQUENCE [LARGE SCALE GENOMIC DNA]</scope>
</reference>
<evidence type="ECO:0000313" key="8">
    <source>
        <dbReference type="Proteomes" id="UP000054359"/>
    </source>
</evidence>
<dbReference type="AlphaFoldDB" id="A0A087T4N6"/>
<feature type="transmembrane region" description="Helical" evidence="5">
    <location>
        <begin position="43"/>
        <end position="65"/>
    </location>
</feature>
<keyword evidence="4 5" id="KW-0472">Membrane</keyword>
<keyword evidence="3 5" id="KW-1133">Transmembrane helix</keyword>
<evidence type="ECO:0000256" key="1">
    <source>
        <dbReference type="ARBA" id="ARBA00004141"/>
    </source>
</evidence>
<organism evidence="7 8">
    <name type="scientific">Stegodyphus mimosarum</name>
    <name type="common">African social velvet spider</name>
    <dbReference type="NCBI Taxonomy" id="407821"/>
    <lineage>
        <taxon>Eukaryota</taxon>
        <taxon>Metazoa</taxon>
        <taxon>Ecdysozoa</taxon>
        <taxon>Arthropoda</taxon>
        <taxon>Chelicerata</taxon>
        <taxon>Arachnida</taxon>
        <taxon>Araneae</taxon>
        <taxon>Araneomorphae</taxon>
        <taxon>Entelegynae</taxon>
        <taxon>Eresoidea</taxon>
        <taxon>Eresidae</taxon>
        <taxon>Stegodyphus</taxon>
    </lineage>
</organism>
<evidence type="ECO:0000256" key="4">
    <source>
        <dbReference type="ARBA" id="ARBA00023136"/>
    </source>
</evidence>
<dbReference type="OMA" id="CIVCILL"/>
<keyword evidence="2 5" id="KW-0812">Transmembrane</keyword>
<feature type="transmembrane region" description="Helical" evidence="5">
    <location>
        <begin position="125"/>
        <end position="150"/>
    </location>
</feature>